<organism evidence="2 3">
    <name type="scientific">Tangfeifania diversioriginum</name>
    <dbReference type="NCBI Taxonomy" id="1168035"/>
    <lineage>
        <taxon>Bacteria</taxon>
        <taxon>Pseudomonadati</taxon>
        <taxon>Bacteroidota</taxon>
        <taxon>Bacteroidia</taxon>
        <taxon>Marinilabiliales</taxon>
        <taxon>Prolixibacteraceae</taxon>
        <taxon>Tangfeifania</taxon>
    </lineage>
</organism>
<dbReference type="RefSeq" id="WP_073164685.1">
    <property type="nucleotide sequence ID" value="NZ_FQZE01000002.1"/>
</dbReference>
<dbReference type="SUPFAM" id="SSF103247">
    <property type="entry name" value="TT1751-like"/>
    <property type="match status" value="1"/>
</dbReference>
<name>A0A1M6B7Z1_9BACT</name>
<gene>
    <name evidence="2" type="ORF">SAMN05444280_102117</name>
</gene>
<dbReference type="Proteomes" id="UP000184050">
    <property type="component" value="Unassembled WGS sequence"/>
</dbReference>
<dbReference type="PANTHER" id="PTHR38342:SF1">
    <property type="entry name" value="SLR5037 PROTEIN"/>
    <property type="match status" value="1"/>
</dbReference>
<dbReference type="InterPro" id="IPR016796">
    <property type="entry name" value="UCP021774"/>
</dbReference>
<dbReference type="Gene3D" id="3.30.310.70">
    <property type="entry name" value="TT1751-like domain"/>
    <property type="match status" value="1"/>
</dbReference>
<reference evidence="2 3" key="1">
    <citation type="submission" date="2016-11" db="EMBL/GenBank/DDBJ databases">
        <authorList>
            <person name="Jaros S."/>
            <person name="Januszkiewicz K."/>
            <person name="Wedrychowicz H."/>
        </authorList>
    </citation>
    <scope>NUCLEOTIDE SEQUENCE [LARGE SCALE GENOMIC DNA]</scope>
    <source>
        <strain evidence="2 3">DSM 27063</strain>
    </source>
</reference>
<evidence type="ECO:0000313" key="2">
    <source>
        <dbReference type="EMBL" id="SHI44767.1"/>
    </source>
</evidence>
<proteinExistence type="predicted"/>
<dbReference type="PIRSF" id="PIRSF021774">
    <property type="entry name" value="UCP021774"/>
    <property type="match status" value="1"/>
</dbReference>
<dbReference type="InterPro" id="IPR005180">
    <property type="entry name" value="DUF302"/>
</dbReference>
<feature type="domain" description="DUF302" evidence="1">
    <location>
        <begin position="38"/>
        <end position="99"/>
    </location>
</feature>
<dbReference type="Pfam" id="PF03625">
    <property type="entry name" value="DUF302"/>
    <property type="match status" value="1"/>
</dbReference>
<dbReference type="AlphaFoldDB" id="A0A1M6B7Z1"/>
<evidence type="ECO:0000313" key="3">
    <source>
        <dbReference type="Proteomes" id="UP000184050"/>
    </source>
</evidence>
<dbReference type="PANTHER" id="PTHR38342">
    <property type="entry name" value="SLR5037 PROTEIN"/>
    <property type="match status" value="1"/>
</dbReference>
<dbReference type="OrthoDB" id="9791067at2"/>
<sequence>MSYYLNTVVKGKSFEDVIELVTSELQKQGFGLPADVEMHSIFKQKLDVDFRKYRILGACNPAFARKAVESEKNIGVLLPCSVVVQELKQGEVEIAAVDPVVSMAEVKNETVQEVAAEIKSRLKKVIDNL</sequence>
<dbReference type="InterPro" id="IPR035923">
    <property type="entry name" value="TT1751-like_sf"/>
</dbReference>
<dbReference type="CDD" id="cd14797">
    <property type="entry name" value="DUF302"/>
    <property type="match status" value="1"/>
</dbReference>
<dbReference type="EMBL" id="FQZE01000002">
    <property type="protein sequence ID" value="SHI44767.1"/>
    <property type="molecule type" value="Genomic_DNA"/>
</dbReference>
<keyword evidence="3" id="KW-1185">Reference proteome</keyword>
<accession>A0A1M6B7Z1</accession>
<protein>
    <submittedName>
        <fullName evidence="2">Uncharacterized conserved protein, DUF302 family</fullName>
    </submittedName>
</protein>
<evidence type="ECO:0000259" key="1">
    <source>
        <dbReference type="Pfam" id="PF03625"/>
    </source>
</evidence>